<dbReference type="AlphaFoldDB" id="A0A374NZE5"/>
<protein>
    <recommendedName>
        <fullName evidence="3">ABC transporter substrate-binding protein</fullName>
    </recommendedName>
</protein>
<dbReference type="EMBL" id="QSON01000018">
    <property type="protein sequence ID" value="RGI97797.1"/>
    <property type="molecule type" value="Genomic_DNA"/>
</dbReference>
<dbReference type="SUPFAM" id="SSF53850">
    <property type="entry name" value="Periplasmic binding protein-like II"/>
    <property type="match status" value="1"/>
</dbReference>
<accession>A0A374NZE5</accession>
<evidence type="ECO:0000313" key="2">
    <source>
        <dbReference type="Proteomes" id="UP000263014"/>
    </source>
</evidence>
<dbReference type="Proteomes" id="UP000263014">
    <property type="component" value="Unassembled WGS sequence"/>
</dbReference>
<organism evidence="1 2">
    <name type="scientific">Hungatella hathewayi</name>
    <dbReference type="NCBI Taxonomy" id="154046"/>
    <lineage>
        <taxon>Bacteria</taxon>
        <taxon>Bacillati</taxon>
        <taxon>Bacillota</taxon>
        <taxon>Clostridia</taxon>
        <taxon>Lachnospirales</taxon>
        <taxon>Lachnospiraceae</taxon>
        <taxon>Hungatella</taxon>
    </lineage>
</organism>
<comment type="caution">
    <text evidence="1">The sequence shown here is derived from an EMBL/GenBank/DDBJ whole genome shotgun (WGS) entry which is preliminary data.</text>
</comment>
<evidence type="ECO:0000313" key="1">
    <source>
        <dbReference type="EMBL" id="RGI97797.1"/>
    </source>
</evidence>
<name>A0A374NZE5_9FIRM</name>
<reference evidence="1 2" key="1">
    <citation type="submission" date="2018-08" db="EMBL/GenBank/DDBJ databases">
        <title>A genome reference for cultivated species of the human gut microbiota.</title>
        <authorList>
            <person name="Zou Y."/>
            <person name="Xue W."/>
            <person name="Luo G."/>
        </authorList>
    </citation>
    <scope>NUCLEOTIDE SEQUENCE [LARGE SCALE GENOMIC DNA]</scope>
    <source>
        <strain evidence="1 2">TM09-12</strain>
    </source>
</reference>
<dbReference type="RefSeq" id="WP_117621463.1">
    <property type="nucleotide sequence ID" value="NZ_QSON01000018.1"/>
</dbReference>
<gene>
    <name evidence="1" type="ORF">DXD79_26920</name>
</gene>
<evidence type="ECO:0008006" key="3">
    <source>
        <dbReference type="Google" id="ProtNLM"/>
    </source>
</evidence>
<sequence length="309" mass="34051">MITIQLYWNNICILHRQELAFLEQVKADLKKKDIDLSVTCFGLGYGRHLSDYLREPDSTLPDMVVSADLEVFEDSRIFGRFRESLHPLARRLPVKQEEGVPLLLRGDFLLPYLAIPLVFYGTGESIPENGSLSLDELVSEGFPLTFGGIHNSAAKTVVKTVWETGGADAAKRLLSASSLTGMPIEAYQRVRNGMNSLALVPSVYALRADGNQRKAAWPADGAVVVPSYLCAADTIPEEAAIAVAEALRSPLISRFYVENGCLISCTPGSPEAPWPEGQKGDIRLPSAEFLDKLEPEEFYAVYDSCRREI</sequence>
<proteinExistence type="predicted"/>